<evidence type="ECO:0000259" key="1">
    <source>
        <dbReference type="PROSITE" id="PS50983"/>
    </source>
</evidence>
<dbReference type="Proteomes" id="UP000481030">
    <property type="component" value="Unassembled WGS sequence"/>
</dbReference>
<dbReference type="Gene3D" id="3.40.50.1980">
    <property type="entry name" value="Nitrogenase molybdenum iron protein domain"/>
    <property type="match status" value="2"/>
</dbReference>
<evidence type="ECO:0000313" key="3">
    <source>
        <dbReference type="Proteomes" id="UP000481030"/>
    </source>
</evidence>
<keyword evidence="3" id="KW-1185">Reference proteome</keyword>
<comment type="caution">
    <text evidence="2">The sequence shown here is derived from an EMBL/GenBank/DDBJ whole genome shotgun (WGS) entry which is preliminary data.</text>
</comment>
<accession>A0A6L3UXK0</accession>
<dbReference type="PANTHER" id="PTHR42860:SF1">
    <property type="entry name" value="VITAMIN B12-BINDING PROTEIN"/>
    <property type="match status" value="1"/>
</dbReference>
<dbReference type="PROSITE" id="PS50983">
    <property type="entry name" value="FE_B12_PBP"/>
    <property type="match status" value="1"/>
</dbReference>
<dbReference type="SUPFAM" id="SSF53807">
    <property type="entry name" value="Helical backbone' metal receptor"/>
    <property type="match status" value="1"/>
</dbReference>
<gene>
    <name evidence="2" type="ORF">F7731_24465</name>
</gene>
<dbReference type="InterPro" id="IPR002491">
    <property type="entry name" value="ABC_transptr_periplasmic_BD"/>
</dbReference>
<feature type="domain" description="Fe/B12 periplasmic-binding" evidence="1">
    <location>
        <begin position="2"/>
        <end position="285"/>
    </location>
</feature>
<proteinExistence type="predicted"/>
<evidence type="ECO:0000313" key="2">
    <source>
        <dbReference type="EMBL" id="KAB2328679.1"/>
    </source>
</evidence>
<dbReference type="OrthoDB" id="9787772at2"/>
<dbReference type="PANTHER" id="PTHR42860">
    <property type="entry name" value="VITAMIN B12-BINDING PROTEIN"/>
    <property type="match status" value="1"/>
</dbReference>
<organism evidence="2 3">
    <name type="scientific">Cytobacillus depressus</name>
    <dbReference type="NCBI Taxonomy" id="1602942"/>
    <lineage>
        <taxon>Bacteria</taxon>
        <taxon>Bacillati</taxon>
        <taxon>Bacillota</taxon>
        <taxon>Bacilli</taxon>
        <taxon>Bacillales</taxon>
        <taxon>Bacillaceae</taxon>
        <taxon>Cytobacillus</taxon>
    </lineage>
</organism>
<name>A0A6L3UXK0_9BACI</name>
<protein>
    <submittedName>
        <fullName evidence="2">ABC transporter substrate-binding protein</fullName>
    </submittedName>
</protein>
<dbReference type="RefSeq" id="WP_151537402.1">
    <property type="nucleotide sequence ID" value="NZ_WBOS01000025.1"/>
</dbReference>
<dbReference type="EMBL" id="WBOS01000025">
    <property type="protein sequence ID" value="KAB2328679.1"/>
    <property type="molecule type" value="Genomic_DNA"/>
</dbReference>
<reference evidence="2 3" key="1">
    <citation type="journal article" date="2016" name="Antonie Van Leeuwenhoek">
        <title>Bacillus depressus sp. nov., isolated from soil of a sunflower field.</title>
        <authorList>
            <person name="Wei X."/>
            <person name="Xin D."/>
            <person name="Xin Y."/>
            <person name="Zhang H."/>
            <person name="Wang T."/>
            <person name="Zhang J."/>
        </authorList>
    </citation>
    <scope>NUCLEOTIDE SEQUENCE [LARGE SCALE GENOMIC DNA]</scope>
    <source>
        <strain evidence="2 3">BZ1</strain>
    </source>
</reference>
<dbReference type="Pfam" id="PF01497">
    <property type="entry name" value="Peripla_BP_2"/>
    <property type="match status" value="1"/>
</dbReference>
<dbReference type="InterPro" id="IPR051030">
    <property type="entry name" value="Vitamin_B12-ABC_binding"/>
</dbReference>
<sequence>MKVCSFLPAATNMIYEMGLERYLNGVTFECPSDKPKIVRTHLEGRNLSSAEIETFVTESSNMGKSLYYVDTELLSEIEPDLVFTQDVCDVCQISTSVVQRAIGSLKKQPKVVPLIPRRLRDVYQNALTIAMELGEEKVGLDYLASLEKRVRAITDKLREHQVEPKRVMIMEWLDPIYNCGHWIPDQISLAGGVDMLSNPAGYSVVTPWEKVQQYDPEVLVIAPCGFQVGRSIQEIDQLTSKPGWSELTAVKNKAVYLADADYFTRPSTTLVDGIELLAALFHPQLFEIPETCVNKVVPISDTELSWV</sequence>
<dbReference type="AlphaFoldDB" id="A0A6L3UXK0"/>